<gene>
    <name evidence="1" type="ORF">NL53_17785</name>
</gene>
<proteinExistence type="predicted"/>
<evidence type="ECO:0000313" key="2">
    <source>
        <dbReference type="Proteomes" id="UP000030520"/>
    </source>
</evidence>
<name>A0ABR4Y6V3_9VIBR</name>
<dbReference type="EMBL" id="JRWM01000029">
    <property type="protein sequence ID" value="KHA59191.1"/>
    <property type="molecule type" value="Genomic_DNA"/>
</dbReference>
<keyword evidence="2" id="KW-1185">Reference proteome</keyword>
<evidence type="ECO:0000313" key="1">
    <source>
        <dbReference type="EMBL" id="KHA59191.1"/>
    </source>
</evidence>
<sequence>MKNTDRHYPIIWTRGQREQHGGTALRTEVVVNLIARIGDTHIARHFSTVFQLPLLKASLNTEYATCSLLAFEAVTNGCSFWVAITGEKNLSTAAFCGSNHFVALHEFSNPRQFLLLMSLFLG</sequence>
<dbReference type="Proteomes" id="UP000030520">
    <property type="component" value="Unassembled WGS sequence"/>
</dbReference>
<protein>
    <submittedName>
        <fullName evidence="1">Uncharacterized protein</fullName>
    </submittedName>
</protein>
<accession>A0ABR4Y6V3</accession>
<comment type="caution">
    <text evidence="1">The sequence shown here is derived from an EMBL/GenBank/DDBJ whole genome shotgun (WGS) entry which is preliminary data.</text>
</comment>
<organism evidence="1 2">
    <name type="scientific">Vibrio variabilis</name>
    <dbReference type="NCBI Taxonomy" id="990271"/>
    <lineage>
        <taxon>Bacteria</taxon>
        <taxon>Pseudomonadati</taxon>
        <taxon>Pseudomonadota</taxon>
        <taxon>Gammaproteobacteria</taxon>
        <taxon>Vibrionales</taxon>
        <taxon>Vibrionaceae</taxon>
        <taxon>Vibrio</taxon>
    </lineage>
</organism>
<reference evidence="1 2" key="1">
    <citation type="submission" date="2014-10" db="EMBL/GenBank/DDBJ databases">
        <title>Genome sequencing of Vibrio variabilis T01.</title>
        <authorList>
            <person name="Chan K.-G."/>
            <person name="Mohamad N.I."/>
        </authorList>
    </citation>
    <scope>NUCLEOTIDE SEQUENCE [LARGE SCALE GENOMIC DNA]</scope>
    <source>
        <strain evidence="1 2">T01</strain>
    </source>
</reference>